<dbReference type="VEuPathDB" id="CryptoDB:cubi_00313"/>
<dbReference type="GeneID" id="39977106"/>
<dbReference type="EMBL" id="LRBP01000009">
    <property type="protein sequence ID" value="OII74760.1"/>
    <property type="molecule type" value="Genomic_DNA"/>
</dbReference>
<dbReference type="OrthoDB" id="343388at2759"/>
<gene>
    <name evidence="1" type="ORF">cubi_00313</name>
</gene>
<reference evidence="1 2" key="1">
    <citation type="submission" date="2016-10" db="EMBL/GenBank/DDBJ databases">
        <title>Reductive evolution of mitochondrial metabolism and differential evolution of invasion-related proteins in Cryptosporidium.</title>
        <authorList>
            <person name="Liu S."/>
            <person name="Roellig D.M."/>
            <person name="Guo Y."/>
            <person name="Li N."/>
            <person name="Frace M.A."/>
            <person name="Tang K."/>
            <person name="Zhang L."/>
            <person name="Feng Y."/>
            <person name="Xiao L."/>
        </authorList>
    </citation>
    <scope>NUCLEOTIDE SEQUENCE [LARGE SCALE GENOMIC DNA]</scope>
    <source>
        <strain evidence="1">39726</strain>
    </source>
</reference>
<proteinExistence type="predicted"/>
<name>A0A1J4MKL9_9CRYT</name>
<accession>A0A1J4MKL9</accession>
<organism evidence="1 2">
    <name type="scientific">Cryptosporidium ubiquitum</name>
    <dbReference type="NCBI Taxonomy" id="857276"/>
    <lineage>
        <taxon>Eukaryota</taxon>
        <taxon>Sar</taxon>
        <taxon>Alveolata</taxon>
        <taxon>Apicomplexa</taxon>
        <taxon>Conoidasida</taxon>
        <taxon>Coccidia</taxon>
        <taxon>Eucoccidiorida</taxon>
        <taxon>Eimeriorina</taxon>
        <taxon>Cryptosporidiidae</taxon>
        <taxon>Cryptosporidium</taxon>
    </lineage>
</organism>
<comment type="caution">
    <text evidence="1">The sequence shown here is derived from an EMBL/GenBank/DDBJ whole genome shotgun (WGS) entry which is preliminary data.</text>
</comment>
<evidence type="ECO:0000313" key="2">
    <source>
        <dbReference type="Proteomes" id="UP000186176"/>
    </source>
</evidence>
<evidence type="ECO:0000313" key="1">
    <source>
        <dbReference type="EMBL" id="OII74760.1"/>
    </source>
</evidence>
<dbReference type="AlphaFoldDB" id="A0A1J4MKL9"/>
<dbReference type="RefSeq" id="XP_028875906.1">
    <property type="nucleotide sequence ID" value="XM_029017327.1"/>
</dbReference>
<protein>
    <submittedName>
        <fullName evidence="1">Uncharacterized protein</fullName>
    </submittedName>
</protein>
<dbReference type="Proteomes" id="UP000186176">
    <property type="component" value="Unassembled WGS sequence"/>
</dbReference>
<keyword evidence="2" id="KW-1185">Reference proteome</keyword>
<sequence>MRQEPVRGDPNQGICVSLEKIEDLNDCLEVAFQWKCSCWSTNDEFLLEWNINVPKDLLTFIPNGGSLLVSQLGFFKYNDMVYVLVAWTRRYIWVYCHDIKSFSEMYSQGLNISVEPKMYNLELDDDQDVDDQAELKDENGHYVSLAIKTGDGEFQFVISTNTLQLHTLRLTVSGEIAQVLGISISSNWWNIATYNECSFETENQNPDSEVLCGEIESESNSHFKSIVRILKSAWNSSERIPKSNPRHIPIVEESNNFEGFCEYTESSKAPLKTPYEHRKSLKKLRKIIHYEDSLIFSFPSSYIKWNVSFMCFVTAENINASNRKKTKTLILFRHDSFGVVELCWVLNFNQIDDLYPSNLIAIPYFENSNIRNSENGISTMKIHLPVSLGNSHKFALFFVYKSNNSLKLLQLTPASSLLPETSENTNPLLIWTRKPSSNMNLLHEVVNISSFCTNNNSGFNGKDRNHSLLNEIYSIEQNIPLIQNPEIQGIVLNKKSSLRSGTIYNCILSSSKNIFIIYISENGHQLICSNILDHSNQPNKIYFTTYTQNTLYLLVNYQDVPLKIDLSSPNGNESQEYLNITNNTENEIVGEHTGNSNSEFNQLILKYRGFRNGEISKGNIIFENYNSESILNYLEKIYKQIVSDLKDTKPGDTESSIKTIKHTKTLSLIGQSLNNRILSNNFESKDEEAVLLWGKCSFLLDLDYWKDLNSMENWKEFSEGTCFDQITSKFPNLQSLLDNYLDPVAIISSN</sequence>